<dbReference type="AlphaFoldDB" id="A0A8J3X3J8"/>
<evidence type="ECO:0000313" key="1">
    <source>
        <dbReference type="EMBL" id="GII22938.1"/>
    </source>
</evidence>
<sequence length="173" mass="18382">MVRPLYRGLVAGAAGTVALDMVSYLDMALRGRPASTTPQRTARRLADALGLDLGEDERADNRSAGIGALLGYATGMAVAAGYALTAGRPRSWPREAVTLATLAMLGSNVPMTLLRITDPREWSAADWVADVLPHLAYGAVAATVDRALDNRAFDNKALESAADRADHELRRPP</sequence>
<dbReference type="EMBL" id="BOON01000023">
    <property type="protein sequence ID" value="GII22938.1"/>
    <property type="molecule type" value="Genomic_DNA"/>
</dbReference>
<name>A0A8J3X3J8_9ACTN</name>
<comment type="caution">
    <text evidence="1">The sequence shown here is derived from an EMBL/GenBank/DDBJ whole genome shotgun (WGS) entry which is preliminary data.</text>
</comment>
<protein>
    <recommendedName>
        <fullName evidence="3">DUF1440 domain-containing protein</fullName>
    </recommendedName>
</protein>
<reference evidence="1" key="1">
    <citation type="submission" date="2021-01" db="EMBL/GenBank/DDBJ databases">
        <title>Whole genome shotgun sequence of Planosporangium mesophilum NBRC 109066.</title>
        <authorList>
            <person name="Komaki H."/>
            <person name="Tamura T."/>
        </authorList>
    </citation>
    <scope>NUCLEOTIDE SEQUENCE</scope>
    <source>
        <strain evidence="1">NBRC 109066</strain>
    </source>
</reference>
<evidence type="ECO:0000313" key="2">
    <source>
        <dbReference type="Proteomes" id="UP000599074"/>
    </source>
</evidence>
<evidence type="ECO:0008006" key="3">
    <source>
        <dbReference type="Google" id="ProtNLM"/>
    </source>
</evidence>
<gene>
    <name evidence="1" type="ORF">Pme01_25350</name>
</gene>
<accession>A0A8J3X3J8</accession>
<dbReference type="Proteomes" id="UP000599074">
    <property type="component" value="Unassembled WGS sequence"/>
</dbReference>
<organism evidence="1 2">
    <name type="scientific">Planosporangium mesophilum</name>
    <dbReference type="NCBI Taxonomy" id="689768"/>
    <lineage>
        <taxon>Bacteria</taxon>
        <taxon>Bacillati</taxon>
        <taxon>Actinomycetota</taxon>
        <taxon>Actinomycetes</taxon>
        <taxon>Micromonosporales</taxon>
        <taxon>Micromonosporaceae</taxon>
        <taxon>Planosporangium</taxon>
    </lineage>
</organism>
<keyword evidence="2" id="KW-1185">Reference proteome</keyword>
<proteinExistence type="predicted"/>